<dbReference type="EMBL" id="LNIX01000010">
    <property type="protein sequence ID" value="OXA49876.1"/>
    <property type="molecule type" value="Genomic_DNA"/>
</dbReference>
<protein>
    <recommendedName>
        <fullName evidence="1">F-box domain-containing protein</fullName>
    </recommendedName>
</protein>
<dbReference type="InterPro" id="IPR001810">
    <property type="entry name" value="F-box_dom"/>
</dbReference>
<evidence type="ECO:0000313" key="3">
    <source>
        <dbReference type="Proteomes" id="UP000198287"/>
    </source>
</evidence>
<evidence type="ECO:0000259" key="1">
    <source>
        <dbReference type="Pfam" id="PF00646"/>
    </source>
</evidence>
<dbReference type="CDD" id="cd09917">
    <property type="entry name" value="F-box_SF"/>
    <property type="match status" value="1"/>
</dbReference>
<accession>A0A226E086</accession>
<gene>
    <name evidence="2" type="ORF">Fcan01_15924</name>
</gene>
<organism evidence="2 3">
    <name type="scientific">Folsomia candida</name>
    <name type="common">Springtail</name>
    <dbReference type="NCBI Taxonomy" id="158441"/>
    <lineage>
        <taxon>Eukaryota</taxon>
        <taxon>Metazoa</taxon>
        <taxon>Ecdysozoa</taxon>
        <taxon>Arthropoda</taxon>
        <taxon>Hexapoda</taxon>
        <taxon>Collembola</taxon>
        <taxon>Entomobryomorpha</taxon>
        <taxon>Isotomoidea</taxon>
        <taxon>Isotomidae</taxon>
        <taxon>Proisotominae</taxon>
        <taxon>Folsomia</taxon>
    </lineage>
</organism>
<dbReference type="InterPro" id="IPR036047">
    <property type="entry name" value="F-box-like_dom_sf"/>
</dbReference>
<name>A0A226E086_FOLCA</name>
<proteinExistence type="predicted"/>
<dbReference type="SUPFAM" id="SSF81383">
    <property type="entry name" value="F-box domain"/>
    <property type="match status" value="1"/>
</dbReference>
<evidence type="ECO:0000313" key="2">
    <source>
        <dbReference type="EMBL" id="OXA49876.1"/>
    </source>
</evidence>
<dbReference type="Pfam" id="PF00646">
    <property type="entry name" value="F-box"/>
    <property type="match status" value="1"/>
</dbReference>
<dbReference type="Gene3D" id="1.20.1280.50">
    <property type="match status" value="1"/>
</dbReference>
<comment type="caution">
    <text evidence="2">The sequence shown here is derived from an EMBL/GenBank/DDBJ whole genome shotgun (WGS) entry which is preliminary data.</text>
</comment>
<dbReference type="AlphaFoldDB" id="A0A226E086"/>
<sequence>MAANLIPPPDGVFQAKFNTGSDGWSVILPYVDRRKYTIGEKYTSWETQGDFFFFTTDEEEWNWSFGLQIMCDLDSYWVKPFKGGGVSKNGEMLDDKVKTRLKFGDIFTVTKLRNDISSNVAIFTFEKRTYPKNWDKLNICASDNATGSNFTPDQNQLVFSHILSYLSVGSLKNARLVCRHWEEQVTPTLQKKCVINFRGCSYACNNPSMRFLRYIHEIRHVEDWPNWKMHFPSLTPKKDDEENWSAKYVADLNLFLHPRRGHHVKTLSLQGYIDSDQDYGLYLDTVSRFKDILEELCLDFNMSKDYSPRKSYLWPRDLFFPLLKKFSLRFHTHFGDPPPATLSTNWMKTWTNAIKGVTSISILADGFQGSRFVQALQTTGTLSYTNLREIQLTCKSEEGINFLTEVNHPLKKLTLTLPLETRHLPGFEDLLKKFAMSLEFLKFRVATAGLEEESRFILNLPCFPKLKSLDLHFGAFETPIMYISGVEDVPCLIKNVARLSLAFPPDDNGIDYGRHLPGIRSIVVKPWIRAGHEDDFWDTYSTLIDSLLPKENGQCCKTLENLVIFRDDIQPASDTVKLDFQEYFRTLGTSGWTG</sequence>
<feature type="domain" description="F-box" evidence="1">
    <location>
        <begin position="159"/>
        <end position="184"/>
    </location>
</feature>
<keyword evidence="3" id="KW-1185">Reference proteome</keyword>
<reference evidence="2 3" key="1">
    <citation type="submission" date="2015-12" db="EMBL/GenBank/DDBJ databases">
        <title>The genome of Folsomia candida.</title>
        <authorList>
            <person name="Faddeeva A."/>
            <person name="Derks M.F."/>
            <person name="Anvar Y."/>
            <person name="Smit S."/>
            <person name="Van Straalen N."/>
            <person name="Roelofs D."/>
        </authorList>
    </citation>
    <scope>NUCLEOTIDE SEQUENCE [LARGE SCALE GENOMIC DNA]</scope>
    <source>
        <strain evidence="2 3">VU population</strain>
        <tissue evidence="2">Whole body</tissue>
    </source>
</reference>
<dbReference type="Proteomes" id="UP000198287">
    <property type="component" value="Unassembled WGS sequence"/>
</dbReference>